<dbReference type="InterPro" id="IPR006620">
    <property type="entry name" value="Pro_4_hyd_alph"/>
</dbReference>
<dbReference type="Pfam" id="PF01042">
    <property type="entry name" value="Ribonuc_L-PSP"/>
    <property type="match status" value="1"/>
</dbReference>
<dbReference type="GO" id="GO:0031418">
    <property type="term" value="F:L-ascorbic acid binding"/>
    <property type="evidence" value="ECO:0007669"/>
    <property type="project" value="InterPro"/>
</dbReference>
<evidence type="ECO:0000313" key="14">
    <source>
        <dbReference type="Proteomes" id="UP001152797"/>
    </source>
</evidence>
<dbReference type="Gene3D" id="2.60.120.620">
    <property type="entry name" value="q2cbj1_9rhob like domain"/>
    <property type="match status" value="1"/>
</dbReference>
<dbReference type="Pfam" id="PF00248">
    <property type="entry name" value="Aldo_ket_red"/>
    <property type="match status" value="1"/>
</dbReference>
<name>A0A9P1CCP7_9DINO</name>
<dbReference type="PANTHER" id="PTHR12196:SF2">
    <property type="entry name" value="DIPHTHINE--AMMONIA LIGASE"/>
    <property type="match status" value="1"/>
</dbReference>
<dbReference type="InterPro" id="IPR005123">
    <property type="entry name" value="Oxoglu/Fe-dep_dioxygenase_dom"/>
</dbReference>
<proteinExistence type="predicted"/>
<dbReference type="InterPro" id="IPR023210">
    <property type="entry name" value="NADP_OxRdtase_dom"/>
</dbReference>
<dbReference type="Pfam" id="PF13640">
    <property type="entry name" value="2OG-FeII_Oxy_3"/>
    <property type="match status" value="1"/>
</dbReference>
<comment type="caution">
    <text evidence="12">The sequence shown here is derived from an EMBL/GenBank/DDBJ whole genome shotgun (WGS) entry which is preliminary data.</text>
</comment>
<keyword evidence="4" id="KW-0479">Metal-binding</keyword>
<accession>A0A9P1CCP7</accession>
<evidence type="ECO:0000313" key="12">
    <source>
        <dbReference type="EMBL" id="CAI3989110.1"/>
    </source>
</evidence>
<organism evidence="12">
    <name type="scientific">Cladocopium goreaui</name>
    <dbReference type="NCBI Taxonomy" id="2562237"/>
    <lineage>
        <taxon>Eukaryota</taxon>
        <taxon>Sar</taxon>
        <taxon>Alveolata</taxon>
        <taxon>Dinophyceae</taxon>
        <taxon>Suessiales</taxon>
        <taxon>Symbiodiniaceae</taxon>
        <taxon>Cladocopium</taxon>
    </lineage>
</organism>
<dbReference type="GO" id="GO:0005506">
    <property type="term" value="F:iron ion binding"/>
    <property type="evidence" value="ECO:0007669"/>
    <property type="project" value="InterPro"/>
</dbReference>
<evidence type="ECO:0000256" key="9">
    <source>
        <dbReference type="ARBA" id="ARBA00031552"/>
    </source>
</evidence>
<dbReference type="Gene3D" id="3.30.1330.40">
    <property type="entry name" value="RutC-like"/>
    <property type="match status" value="2"/>
</dbReference>
<dbReference type="SUPFAM" id="SSF55298">
    <property type="entry name" value="YjgF-like"/>
    <property type="match status" value="2"/>
</dbReference>
<dbReference type="InterPro" id="IPR035959">
    <property type="entry name" value="RutC-like_sf"/>
</dbReference>
<evidence type="ECO:0000256" key="6">
    <source>
        <dbReference type="ARBA" id="ARBA00023002"/>
    </source>
</evidence>
<dbReference type="EMBL" id="CAMXCT020001335">
    <property type="protein sequence ID" value="CAL1142485.1"/>
    <property type="molecule type" value="Genomic_DNA"/>
</dbReference>
<feature type="domain" description="Fe2OG dioxygenase" evidence="11">
    <location>
        <begin position="841"/>
        <end position="937"/>
    </location>
</feature>
<reference evidence="12" key="1">
    <citation type="submission" date="2022-10" db="EMBL/GenBank/DDBJ databases">
        <authorList>
            <person name="Chen Y."/>
            <person name="Dougan E. K."/>
            <person name="Chan C."/>
            <person name="Rhodes N."/>
            <person name="Thang M."/>
        </authorList>
    </citation>
    <scope>NUCLEOTIDE SEQUENCE</scope>
</reference>
<keyword evidence="5" id="KW-0223">Dioxygenase</keyword>
<evidence type="ECO:0000256" key="4">
    <source>
        <dbReference type="ARBA" id="ARBA00022723"/>
    </source>
</evidence>
<dbReference type="PANTHER" id="PTHR12196">
    <property type="entry name" value="DOMAIN OF UNKNOWN FUNCTION 71 DUF71 -CONTAINING PROTEIN"/>
    <property type="match status" value="1"/>
</dbReference>
<keyword evidence="7" id="KW-0408">Iron</keyword>
<evidence type="ECO:0000256" key="10">
    <source>
        <dbReference type="ARBA" id="ARBA00048108"/>
    </source>
</evidence>
<evidence type="ECO:0000256" key="2">
    <source>
        <dbReference type="ARBA" id="ARBA00012089"/>
    </source>
</evidence>
<dbReference type="InterPro" id="IPR036812">
    <property type="entry name" value="NAD(P)_OxRdtase_dom_sf"/>
</dbReference>
<evidence type="ECO:0000256" key="5">
    <source>
        <dbReference type="ARBA" id="ARBA00022964"/>
    </source>
</evidence>
<reference evidence="13 14" key="2">
    <citation type="submission" date="2024-05" db="EMBL/GenBank/DDBJ databases">
        <authorList>
            <person name="Chen Y."/>
            <person name="Shah S."/>
            <person name="Dougan E. K."/>
            <person name="Thang M."/>
            <person name="Chan C."/>
        </authorList>
    </citation>
    <scope>NUCLEOTIDE SEQUENCE [LARGE SCALE GENOMIC DNA]</scope>
</reference>
<evidence type="ECO:0000313" key="13">
    <source>
        <dbReference type="EMBL" id="CAL4776422.1"/>
    </source>
</evidence>
<keyword evidence="13" id="KW-0436">Ligase</keyword>
<dbReference type="NCBIfam" id="TIGR00290">
    <property type="entry name" value="MJ0570_dom"/>
    <property type="match status" value="1"/>
</dbReference>
<keyword evidence="6" id="KW-0560">Oxidoreductase</keyword>
<comment type="cofactor">
    <cofactor evidence="1">
        <name>L-ascorbate</name>
        <dbReference type="ChEBI" id="CHEBI:38290"/>
    </cofactor>
</comment>
<comment type="catalytic activity">
    <reaction evidence="10">
        <text>diphthine-[translation elongation factor 2] + NH4(+) + ATP = diphthamide-[translation elongation factor 2] + AMP + diphosphate + H(+)</text>
        <dbReference type="Rhea" id="RHEA:19753"/>
        <dbReference type="Rhea" id="RHEA-COMP:10172"/>
        <dbReference type="Rhea" id="RHEA-COMP:10174"/>
        <dbReference type="ChEBI" id="CHEBI:15378"/>
        <dbReference type="ChEBI" id="CHEBI:16692"/>
        <dbReference type="ChEBI" id="CHEBI:28938"/>
        <dbReference type="ChEBI" id="CHEBI:30616"/>
        <dbReference type="ChEBI" id="CHEBI:33019"/>
        <dbReference type="ChEBI" id="CHEBI:82696"/>
        <dbReference type="ChEBI" id="CHEBI:456215"/>
        <dbReference type="EC" id="6.3.1.14"/>
    </reaction>
</comment>
<dbReference type="InterPro" id="IPR030662">
    <property type="entry name" value="DPH6/MJ0570"/>
</dbReference>
<dbReference type="CDD" id="cd01994">
    <property type="entry name" value="AANH_PF0828-like"/>
    <property type="match status" value="1"/>
</dbReference>
<dbReference type="GO" id="GO:0016705">
    <property type="term" value="F:oxidoreductase activity, acting on paired donors, with incorporation or reduction of molecular oxygen"/>
    <property type="evidence" value="ECO:0007669"/>
    <property type="project" value="InterPro"/>
</dbReference>
<dbReference type="OrthoDB" id="686384at2759"/>
<dbReference type="EMBL" id="CAMXCT030001335">
    <property type="protein sequence ID" value="CAL4776422.1"/>
    <property type="molecule type" value="Genomic_DNA"/>
</dbReference>
<evidence type="ECO:0000256" key="8">
    <source>
        <dbReference type="ARBA" id="ARBA00029814"/>
    </source>
</evidence>
<dbReference type="GO" id="GO:0017178">
    <property type="term" value="F:diphthine-ammonia ligase activity"/>
    <property type="evidence" value="ECO:0007669"/>
    <property type="project" value="UniProtKB-EC"/>
</dbReference>
<dbReference type="InterPro" id="IPR020471">
    <property type="entry name" value="AKR"/>
</dbReference>
<dbReference type="EC" id="6.3.1.14" evidence="2"/>
<dbReference type="GO" id="GO:0017183">
    <property type="term" value="P:protein histidyl modification to diphthamide"/>
    <property type="evidence" value="ECO:0007669"/>
    <property type="project" value="TreeGrafter"/>
</dbReference>
<dbReference type="InterPro" id="IPR044862">
    <property type="entry name" value="Pro_4_hyd_alph_FE2OG_OXY"/>
</dbReference>
<dbReference type="GO" id="GO:0051213">
    <property type="term" value="F:dioxygenase activity"/>
    <property type="evidence" value="ECO:0007669"/>
    <property type="project" value="UniProtKB-KW"/>
</dbReference>
<protein>
    <recommendedName>
        <fullName evidence="3">Diphthine--ammonia ligase</fullName>
        <ecNumber evidence="2">6.3.1.14</ecNumber>
    </recommendedName>
    <alternativeName>
        <fullName evidence="8">Diphthamide synthase</fullName>
    </alternativeName>
    <alternativeName>
        <fullName evidence="9">Diphthamide synthetase</fullName>
    </alternativeName>
</protein>
<dbReference type="Gene3D" id="3.40.50.620">
    <property type="entry name" value="HUPs"/>
    <property type="match status" value="1"/>
</dbReference>
<evidence type="ECO:0000256" key="7">
    <source>
        <dbReference type="ARBA" id="ARBA00023004"/>
    </source>
</evidence>
<dbReference type="SUPFAM" id="SSF52402">
    <property type="entry name" value="Adenine nucleotide alpha hydrolases-like"/>
    <property type="match status" value="1"/>
</dbReference>
<evidence type="ECO:0000256" key="1">
    <source>
        <dbReference type="ARBA" id="ARBA00001961"/>
    </source>
</evidence>
<dbReference type="EMBL" id="CAMXCT010001335">
    <property type="protein sequence ID" value="CAI3989110.1"/>
    <property type="molecule type" value="Genomic_DNA"/>
</dbReference>
<dbReference type="PROSITE" id="PS51471">
    <property type="entry name" value="FE2OG_OXY"/>
    <property type="match status" value="1"/>
</dbReference>
<dbReference type="SUPFAM" id="SSF51430">
    <property type="entry name" value="NAD(P)-linked oxidoreductase"/>
    <property type="match status" value="1"/>
</dbReference>
<dbReference type="Proteomes" id="UP001152797">
    <property type="component" value="Unassembled WGS sequence"/>
</dbReference>
<evidence type="ECO:0000259" key="11">
    <source>
        <dbReference type="PROSITE" id="PS51471"/>
    </source>
</evidence>
<dbReference type="Gene3D" id="3.90.1490.10">
    <property type="entry name" value="putative n-type atp pyrophosphatase, domain 2"/>
    <property type="match status" value="1"/>
</dbReference>
<gene>
    <name evidence="12" type="ORF">C1SCF055_LOCUS16204</name>
</gene>
<evidence type="ECO:0000256" key="3">
    <source>
        <dbReference type="ARBA" id="ARBA00018426"/>
    </source>
</evidence>
<keyword evidence="14" id="KW-1185">Reference proteome</keyword>
<sequence length="1860" mass="204086">MAPIGVEHVLSPGRLVITVSGIDSARCLEDLDVKEDCVTFLANGERVHLPLAPDTINVNDCSARFRKTDLILSWSPKSSKEPQVASSPAECTVDDMGYAASGKAQGLLNRPQGTHFRLAAAVKWATRKLEMLQIPECTGFQRFKAEVGLAELALYALRSCRLGTASALWRQLLEAEQRLMEALQQRAAGDEPPEALTSVRQVLRRVEGAVSDRCLHVEDPPVLGIQPRKVGHDASPTLLAHRWALRDGRFLGPGIGTWKLSQEEAETSVAAALKEGVRHVDTAAEYGTEEAVARGIRAAAVTRDDVFVNLKVAAEDPEDLRRVIDASLKKWGQGAVDCLMLHRAPEKEKNLEELWAVLEEEVQTGRAKMLGASNITAAQLEVLTSRQRPESLWPAVVQLKCSIFHQGGYFIENPSALWRILQTKRIVPVGISLFNPLHSCISPLEEPLCRAWAQDLCCSPAELLAHWACAMGVCPMLRCAPHHVSCFSSNLNVPPAVVGAMTSLSNLTETSFCPSLRPMLNLQACAHRRSIRKGDHLTGQQVEVHSLKSAEGQKLNGQIGILMDFEEETSRWQVATPGGVRKIRCEHLSTVPTPLHEDLDPAERSGQFLKELLAAGNAEAMMSLLRQRRDEADWALLETVSANLSFAESKGYQVKQQVLGRLLTEVKQVLASREPLPRTLLLPPPALDATASWNGTTEEAHKLLTSVSAVLDAQGFAICDHFVSADAVQRLADELQKYDTDFETAKIWVGKQASGAQLSVPTVRSDRILWVCGEHRTPAREMLWDSAGDQPSEGLAPCRPEVVMEKSTAGFPELRKIMNRVDDFILLGLSKRVPRLANLVERSDAMISIYDNGARFQKHVDNPNRDGRVLTSIVYLNYGEAWGEDDGGQLRMFLEGEAPIDLAPDTGRLVLFWANEIPHEVLPSKRRRMALTYWWFDRSEREAKVRELAKEMGDTQLKTKEERLAQEFIAYMLSEGSQPEDIVKRAKKLPQKSLTTVAAVVGASNNAEALEGIERLSPSVEDLFLLLQQVLQAFPVDAVSCGAILSDYQRCRVENVCSRLGLKVFAFLWRQEQPLLLNQMIAGGLDARIVKVACMGLDQRHIGKSILDNSFAAHVMQLGKKWGVHVCGEGGEYESAVFDAPLFNQRLALPEGSMEACAHPSGEADGVALMSVREAPLLEAKEKEPSRLDVLEEYSSLRYYHETFPPMSEDRLADLVTDEDSSCWCRPLTNANSTAAGDSLSSMALPPALQRISSLDLFATSSLDVLSMELSGPWDSAAAQCDALLHSVSTWLAERFDRCMQDVAFAEVQVSDLSCFEAVNTVYARHFSENPPARVCIETPLPAGVDVRLRLLLRPHEGASGRDALRVQSISTWAMACIGPYSQAQRCADVLCSSGVLGLVPHSMALPDAKLLEGLAQPEAELWMLMRSLHNVLQVMGSGFQEILMAQVYTTAGVDGTKICRQVLAYFRELSGTAVKPLIAFAEVPKLPKGACVEMTVLCSPTASLGDSHIKIVEAASVSNTTDLAAVVRSCVEAMATEGALDALQVQFSPSTFFGEPELHNALQASLSTADAASCAVSLMPVVSSQPGPSVSSMRLTGFVSASAAKKICLRCVLRADMRRVHEPGATDVDLPLGVLLGSCFLVSLTAFRVAARRDEMAKRQTNGGKSKESLRKCMKEDTNSKDGCPLGYHSEACDCYWRRGTPARWRCGKGNNKGLDACCCSNIAEAAVTKMDKYADDICPQPSKWYHFTKRSIDKFTGFGAKYARTKECKLGPDTRGLFGEKKKTLGDRISDVGSAVSNVIDDYRPRIGSYDALVKNTGTGEVGVQQRGFVYNRAGVRSWAKKQERREEARRNNKRRAY</sequence>
<dbReference type="PRINTS" id="PR00069">
    <property type="entry name" value="ALDKETRDTASE"/>
</dbReference>
<dbReference type="Pfam" id="PF01902">
    <property type="entry name" value="Diphthami_syn_2"/>
    <property type="match status" value="1"/>
</dbReference>
<dbReference type="InterPro" id="IPR014729">
    <property type="entry name" value="Rossmann-like_a/b/a_fold"/>
</dbReference>
<dbReference type="SMART" id="SM00702">
    <property type="entry name" value="P4Hc"/>
    <property type="match status" value="1"/>
</dbReference>
<dbReference type="InterPro" id="IPR006175">
    <property type="entry name" value="YjgF/YER057c/UK114"/>
</dbReference>
<dbReference type="InterPro" id="IPR002761">
    <property type="entry name" value="Diphthami_syn_dom"/>
</dbReference>
<dbReference type="Gene3D" id="3.20.20.100">
    <property type="entry name" value="NADP-dependent oxidoreductase domain"/>
    <property type="match status" value="1"/>
</dbReference>